<proteinExistence type="predicted"/>
<organism evidence="1 8">
    <name type="scientific">Anaerobutyricum hallii</name>
    <dbReference type="NCBI Taxonomy" id="39488"/>
    <lineage>
        <taxon>Bacteria</taxon>
        <taxon>Bacillati</taxon>
        <taxon>Bacillota</taxon>
        <taxon>Clostridia</taxon>
        <taxon>Lachnospirales</taxon>
        <taxon>Lachnospiraceae</taxon>
        <taxon>Anaerobutyricum</taxon>
    </lineage>
</organism>
<evidence type="ECO:0000313" key="6">
    <source>
        <dbReference type="EMBL" id="RHK36817.1"/>
    </source>
</evidence>
<dbReference type="EMBL" id="QSOE01000180">
    <property type="protein sequence ID" value="RGI76884.1"/>
    <property type="molecule type" value="Genomic_DNA"/>
</dbReference>
<evidence type="ECO:0000313" key="7">
    <source>
        <dbReference type="EMBL" id="RHN11285.1"/>
    </source>
</evidence>
<dbReference type="OrthoDB" id="2005113at2"/>
<dbReference type="Proteomes" id="UP000262524">
    <property type="component" value="Unassembled WGS sequence"/>
</dbReference>
<evidence type="ECO:0000313" key="5">
    <source>
        <dbReference type="EMBL" id="RHC62397.1"/>
    </source>
</evidence>
<evidence type="ECO:0000313" key="10">
    <source>
        <dbReference type="Proteomes" id="UP000262524"/>
    </source>
</evidence>
<gene>
    <name evidence="6" type="ORF">DW068_12115</name>
    <name evidence="5" type="ORF">DW833_11425</name>
    <name evidence="4" type="ORF">DW972_13595</name>
    <name evidence="7" type="ORF">DWZ29_12310</name>
    <name evidence="3" type="ORF">DXD91_15060</name>
    <name evidence="2" type="ORF">ERS852450_00836</name>
    <name evidence="1" type="ORF">ERS852578_02538</name>
</gene>
<evidence type="ECO:0000313" key="1">
    <source>
        <dbReference type="EMBL" id="CUN15641.1"/>
    </source>
</evidence>
<dbReference type="Proteomes" id="UP000286561">
    <property type="component" value="Unassembled WGS sequence"/>
</dbReference>
<dbReference type="Proteomes" id="UP000095390">
    <property type="component" value="Unassembled WGS sequence"/>
</dbReference>
<protein>
    <submittedName>
        <fullName evidence="1">Uncharacterized protein</fullName>
    </submittedName>
</protein>
<evidence type="ECO:0000313" key="9">
    <source>
        <dbReference type="Proteomes" id="UP000095679"/>
    </source>
</evidence>
<dbReference type="EMBL" id="QRQO01000040">
    <property type="protein sequence ID" value="RHN11285.1"/>
    <property type="molecule type" value="Genomic_DNA"/>
</dbReference>
<evidence type="ECO:0000313" key="11">
    <source>
        <dbReference type="Proteomes" id="UP000283497"/>
    </source>
</evidence>
<dbReference type="EMBL" id="CYYC01000039">
    <property type="protein sequence ID" value="CUN15641.1"/>
    <property type="molecule type" value="Genomic_DNA"/>
</dbReference>
<evidence type="ECO:0000313" key="8">
    <source>
        <dbReference type="Proteomes" id="UP000095390"/>
    </source>
</evidence>
<dbReference type="EMBL" id="CYZL01000005">
    <property type="protein sequence ID" value="CUN90543.1"/>
    <property type="molecule type" value="Genomic_DNA"/>
</dbReference>
<sequence>MVYVDVFVAGVGKWYEFKCEETALIRDIIKEIYDVIRDKESIICEKQIDLELYLACIENKRILPLDFKLEESGVENGNRLILF</sequence>
<dbReference type="EMBL" id="QRNJ01000050">
    <property type="protein sequence ID" value="RHK36817.1"/>
    <property type="molecule type" value="Genomic_DNA"/>
</dbReference>
<evidence type="ECO:0000313" key="3">
    <source>
        <dbReference type="EMBL" id="RGI76884.1"/>
    </source>
</evidence>
<name>A0A173UKW8_9FIRM</name>
<evidence type="ECO:0000313" key="4">
    <source>
        <dbReference type="EMBL" id="RGZ78324.1"/>
    </source>
</evidence>
<evidence type="ECO:0000313" key="12">
    <source>
        <dbReference type="Proteomes" id="UP000283700"/>
    </source>
</evidence>
<dbReference type="RefSeq" id="WP_005344016.1">
    <property type="nucleotide sequence ID" value="NZ_BLYK01000045.1"/>
</dbReference>
<dbReference type="Proteomes" id="UP000283497">
    <property type="component" value="Unassembled WGS sequence"/>
</dbReference>
<dbReference type="AlphaFoldDB" id="A0A173UKW8"/>
<dbReference type="Proteomes" id="UP000284621">
    <property type="component" value="Unassembled WGS sequence"/>
</dbReference>
<keyword evidence="13" id="KW-1185">Reference proteome</keyword>
<dbReference type="EMBL" id="QSID01000014">
    <property type="protein sequence ID" value="RHC62397.1"/>
    <property type="molecule type" value="Genomic_DNA"/>
</dbReference>
<reference evidence="10 11" key="2">
    <citation type="submission" date="2018-08" db="EMBL/GenBank/DDBJ databases">
        <title>A genome reference for cultivated species of the human gut microbiota.</title>
        <authorList>
            <person name="Zou Y."/>
            <person name="Xue W."/>
            <person name="Luo G."/>
        </authorList>
    </citation>
    <scope>NUCLEOTIDE SEQUENCE [LARGE SCALE GENOMIC DNA]</scope>
    <source>
        <strain evidence="7 12">AF31-17AC</strain>
        <strain evidence="6 11">AF45-14BH</strain>
        <strain evidence="5 13">AM34-3LB</strain>
        <strain evidence="4 14">AM48-23BH</strain>
        <strain evidence="3 10">TM10-1AC</strain>
    </source>
</reference>
<dbReference type="EMBL" id="QSEP01000132">
    <property type="protein sequence ID" value="RGZ78324.1"/>
    <property type="molecule type" value="Genomic_DNA"/>
</dbReference>
<dbReference type="Proteomes" id="UP000283700">
    <property type="component" value="Unassembled WGS sequence"/>
</dbReference>
<evidence type="ECO:0000313" key="13">
    <source>
        <dbReference type="Proteomes" id="UP000284621"/>
    </source>
</evidence>
<dbReference type="Proteomes" id="UP000095679">
    <property type="component" value="Unassembled WGS sequence"/>
</dbReference>
<evidence type="ECO:0000313" key="14">
    <source>
        <dbReference type="Proteomes" id="UP000286561"/>
    </source>
</evidence>
<accession>A0A173UKW8</accession>
<reference evidence="8 9" key="1">
    <citation type="submission" date="2015-09" db="EMBL/GenBank/DDBJ databases">
        <authorList>
            <consortium name="Pathogen Informatics"/>
        </authorList>
    </citation>
    <scope>NUCLEOTIDE SEQUENCE [LARGE SCALE GENOMIC DNA]</scope>
    <source>
        <strain evidence="2 9">2789STDY5834835</strain>
        <strain evidence="1 8">2789STDY5834966</strain>
    </source>
</reference>
<dbReference type="GeneID" id="75049767"/>
<evidence type="ECO:0000313" key="2">
    <source>
        <dbReference type="EMBL" id="CUN90543.1"/>
    </source>
</evidence>